<evidence type="ECO:0000259" key="5">
    <source>
        <dbReference type="Pfam" id="PF01094"/>
    </source>
</evidence>
<reference evidence="6 7" key="1">
    <citation type="submission" date="2020-08" db="EMBL/GenBank/DDBJ databases">
        <authorList>
            <person name="Koutsovoulos G."/>
            <person name="Danchin GJ E."/>
        </authorList>
    </citation>
    <scope>NUCLEOTIDE SEQUENCE [LARGE SCALE GENOMIC DNA]</scope>
</reference>
<dbReference type="AlphaFoldDB" id="A0A6V7UIY8"/>
<feature type="domain" description="Receptor ligand binding region" evidence="5">
    <location>
        <begin position="25"/>
        <end position="215"/>
    </location>
</feature>
<name>A0A6V7UIY8_MELEN</name>
<comment type="subcellular location">
    <subcellularLocation>
        <location evidence="1">Membrane</location>
    </subcellularLocation>
</comment>
<evidence type="ECO:0000256" key="2">
    <source>
        <dbReference type="ARBA" id="ARBA00022692"/>
    </source>
</evidence>
<dbReference type="InterPro" id="IPR001828">
    <property type="entry name" value="ANF_lig-bd_rcpt"/>
</dbReference>
<keyword evidence="3" id="KW-1133">Transmembrane helix</keyword>
<evidence type="ECO:0000256" key="1">
    <source>
        <dbReference type="ARBA" id="ARBA00004370"/>
    </source>
</evidence>
<dbReference type="Pfam" id="PF01094">
    <property type="entry name" value="ANF_receptor"/>
    <property type="match status" value="1"/>
</dbReference>
<proteinExistence type="predicted"/>
<evidence type="ECO:0000313" key="6">
    <source>
        <dbReference type="EMBL" id="CAD2157351.1"/>
    </source>
</evidence>
<accession>A0A6V7UIY8</accession>
<dbReference type="SUPFAM" id="SSF53822">
    <property type="entry name" value="Periplasmic binding protein-like I"/>
    <property type="match status" value="1"/>
</dbReference>
<evidence type="ECO:0000313" key="7">
    <source>
        <dbReference type="Proteomes" id="UP000580250"/>
    </source>
</evidence>
<organism evidence="6 7">
    <name type="scientific">Meloidogyne enterolobii</name>
    <name type="common">Root-knot nematode worm</name>
    <name type="synonym">Meloidogyne mayaguensis</name>
    <dbReference type="NCBI Taxonomy" id="390850"/>
    <lineage>
        <taxon>Eukaryota</taxon>
        <taxon>Metazoa</taxon>
        <taxon>Ecdysozoa</taxon>
        <taxon>Nematoda</taxon>
        <taxon>Chromadorea</taxon>
        <taxon>Rhabditida</taxon>
        <taxon>Tylenchina</taxon>
        <taxon>Tylenchomorpha</taxon>
        <taxon>Tylenchoidea</taxon>
        <taxon>Meloidogynidae</taxon>
        <taxon>Meloidogyninae</taxon>
        <taxon>Meloidogyne</taxon>
    </lineage>
</organism>
<evidence type="ECO:0000256" key="3">
    <source>
        <dbReference type="ARBA" id="ARBA00022989"/>
    </source>
</evidence>
<dbReference type="GO" id="GO:0016020">
    <property type="term" value="C:membrane"/>
    <property type="evidence" value="ECO:0007669"/>
    <property type="project" value="UniProtKB-SubCell"/>
</dbReference>
<gene>
    <name evidence="6" type="ORF">MENT_LOCUS12598</name>
</gene>
<dbReference type="OrthoDB" id="9880600at2759"/>
<evidence type="ECO:0000256" key="4">
    <source>
        <dbReference type="ARBA" id="ARBA00023136"/>
    </source>
</evidence>
<comment type="caution">
    <text evidence="6">The sequence shown here is derived from an EMBL/GenBank/DDBJ whole genome shotgun (WGS) entry which is preliminary data.</text>
</comment>
<keyword evidence="4" id="KW-0472">Membrane</keyword>
<dbReference type="Gene3D" id="3.40.50.2300">
    <property type="match status" value="1"/>
</dbReference>
<dbReference type="EMBL" id="CAJEWN010000065">
    <property type="protein sequence ID" value="CAD2157351.1"/>
    <property type="molecule type" value="Genomic_DNA"/>
</dbReference>
<dbReference type="Proteomes" id="UP000580250">
    <property type="component" value="Unassembled WGS sequence"/>
</dbReference>
<dbReference type="InterPro" id="IPR028082">
    <property type="entry name" value="Peripla_BP_I"/>
</dbReference>
<protein>
    <recommendedName>
        <fullName evidence="5">Receptor ligand binding region domain-containing protein</fullName>
    </recommendedName>
</protein>
<sequence length="256" mass="28554">MVLKWEPSSVQDVVAIQWAMAYWNEQTNKMRNVTKRPRIGLFAGDSCSRPKEAISQSLRFLMLLAVLSTKDSESANSVAQALKPYNLPIAAFSSSSAQALLDQGVTGFISTAPFLFDYVQTLVELLKLIGNSNLVSIVDNNEDSSITDKFIAIIRQLNISISEIISVDHPNIINILNHSDAQIIVSLVNKNILATIFNSNKEFNSITKLWVSIDWPNYNNGEGEDEETLDFINQQNANFVFDNSKSKLKVTCDTME</sequence>
<keyword evidence="2" id="KW-0812">Transmembrane</keyword>